<dbReference type="PATRIC" id="fig|1608419.3.peg.1401"/>
<dbReference type="EMBL" id="JYFQ01000222">
    <property type="protein sequence ID" value="KKZ09986.1"/>
    <property type="molecule type" value="Genomic_DNA"/>
</dbReference>
<evidence type="ECO:0000313" key="3">
    <source>
        <dbReference type="Proteomes" id="UP000035037"/>
    </source>
</evidence>
<dbReference type="AlphaFoldDB" id="A0A0G8AQY0"/>
<evidence type="ECO:0000256" key="1">
    <source>
        <dbReference type="SAM" id="MobiDB-lite"/>
    </source>
</evidence>
<name>A0A0G8AQY0_9SYNE</name>
<proteinExistence type="predicted"/>
<feature type="region of interest" description="Disordered" evidence="1">
    <location>
        <begin position="18"/>
        <end position="104"/>
    </location>
</feature>
<dbReference type="Proteomes" id="UP000035037">
    <property type="component" value="Unassembled WGS sequence"/>
</dbReference>
<evidence type="ECO:0000313" key="2">
    <source>
        <dbReference type="EMBL" id="KKZ09986.1"/>
    </source>
</evidence>
<accession>A0A0G8AQY0</accession>
<reference evidence="2 3" key="2">
    <citation type="submission" date="2015-05" db="EMBL/GenBank/DDBJ databases">
        <title>Lifestyle Evolution in Cyanobacterial Symbionts of Sponges.</title>
        <authorList>
            <person name="Burgsdorf I."/>
            <person name="Slaby B.M."/>
            <person name="Handley K.M."/>
            <person name="Haber M."/>
            <person name="Blom J."/>
            <person name="Marshall C.W."/>
            <person name="Gilbert J.A."/>
            <person name="Hentschel U."/>
            <person name="Steindler L."/>
        </authorList>
    </citation>
    <scope>NUCLEOTIDE SEQUENCE [LARGE SCALE GENOMIC DNA]</scope>
    <source>
        <strain evidence="2">15L</strain>
    </source>
</reference>
<feature type="compositionally biased region" description="Acidic residues" evidence="1">
    <location>
        <begin position="63"/>
        <end position="85"/>
    </location>
</feature>
<sequence length="217" mass="24115">MRIVRARLSAVEIEACKEQNRKRPARTQPAGTAKETTAIRDDRSLAIDEPIDSLNGPNSLPWEDADDFIENEGRDDDVAMEEDDSTLPTARRQSNNGKDDAQQRAAVARATNLDVNQLSSPLYLLVERSVELQPQTLGSLHHLDALDTDEKQRQGLVLFSNVRQARRQCRRNQRIVKVADPKLLGKTAPHLLARGISRLVIEGVLYALPGNVAATRP</sequence>
<protein>
    <submittedName>
        <fullName evidence="2">Uncharacterized protein</fullName>
    </submittedName>
</protein>
<reference evidence="2 3" key="1">
    <citation type="submission" date="2015-02" db="EMBL/GenBank/DDBJ databases">
        <authorList>
            <person name="Slaby B."/>
            <person name="Hentschel U."/>
        </authorList>
    </citation>
    <scope>NUCLEOTIDE SEQUENCE [LARGE SCALE GENOMIC DNA]</scope>
    <source>
        <strain evidence="2">15L</strain>
    </source>
</reference>
<organism evidence="2 3">
    <name type="scientific">Candidatus Synechococcus spongiarum 15L</name>
    <dbReference type="NCBI Taxonomy" id="1608419"/>
    <lineage>
        <taxon>Bacteria</taxon>
        <taxon>Bacillati</taxon>
        <taxon>Cyanobacteriota</taxon>
        <taxon>Cyanophyceae</taxon>
        <taxon>Synechococcales</taxon>
        <taxon>Synechococcaceae</taxon>
        <taxon>Synechococcus</taxon>
    </lineage>
</organism>
<comment type="caution">
    <text evidence="2">The sequence shown here is derived from an EMBL/GenBank/DDBJ whole genome shotgun (WGS) entry which is preliminary data.</text>
</comment>
<feature type="compositionally biased region" description="Polar residues" evidence="1">
    <location>
        <begin position="86"/>
        <end position="96"/>
    </location>
</feature>
<gene>
    <name evidence="2" type="ORF">TQ37_10335</name>
</gene>
<feature type="compositionally biased region" description="Basic and acidic residues" evidence="1">
    <location>
        <begin position="37"/>
        <end position="46"/>
    </location>
</feature>